<feature type="transmembrane region" description="Helical" evidence="1">
    <location>
        <begin position="161"/>
        <end position="182"/>
    </location>
</feature>
<name>A0A6H5IX21_9HYME</name>
<evidence type="ECO:0000313" key="2">
    <source>
        <dbReference type="EMBL" id="CAB0041899.1"/>
    </source>
</evidence>
<sequence length="367" mass="40340">MYAPGHSYRHTRTHPQGQCSIIPDRHTKPNATISSLHFISCTKMLAYANMGFMWKLISFTCVCMCSLYVLRAPLPPCARVAFYERGERHAQVRDRERREIESKGLLKVAAAAAAHGAISPSATATAPIHYTYIGILAHAQMHTRARPGRARGLGVTRYNRVSVILVSLVDFYVQIFSALLRIPCRVDAAVGFFSKFETFSGSSPTLTVSDLIIASIAAGLQVAYYTVHTYIQPILSRTGGGSGPSLQPPPLHAHAIARRDPVTLRSAPARRRRLASLFSGTFAARASTLCLVCACLHMHISDPREVLPAFHISFSSSLHSRNDASFSTEFLYKALMRTELFPAHFSTVFLALLLLQICADLAHGFVI</sequence>
<evidence type="ECO:0000256" key="1">
    <source>
        <dbReference type="SAM" id="Phobius"/>
    </source>
</evidence>
<keyword evidence="1" id="KW-0472">Membrane</keyword>
<evidence type="ECO:0000313" key="3">
    <source>
        <dbReference type="Proteomes" id="UP000479190"/>
    </source>
</evidence>
<accession>A0A6H5IX21</accession>
<protein>
    <submittedName>
        <fullName evidence="2">Uncharacterized protein</fullName>
    </submittedName>
</protein>
<feature type="transmembrane region" description="Helical" evidence="1">
    <location>
        <begin position="202"/>
        <end position="227"/>
    </location>
</feature>
<keyword evidence="1" id="KW-0812">Transmembrane</keyword>
<dbReference type="AlphaFoldDB" id="A0A6H5IX21"/>
<proteinExistence type="predicted"/>
<organism evidence="2 3">
    <name type="scientific">Trichogramma brassicae</name>
    <dbReference type="NCBI Taxonomy" id="86971"/>
    <lineage>
        <taxon>Eukaryota</taxon>
        <taxon>Metazoa</taxon>
        <taxon>Ecdysozoa</taxon>
        <taxon>Arthropoda</taxon>
        <taxon>Hexapoda</taxon>
        <taxon>Insecta</taxon>
        <taxon>Pterygota</taxon>
        <taxon>Neoptera</taxon>
        <taxon>Endopterygota</taxon>
        <taxon>Hymenoptera</taxon>
        <taxon>Apocrita</taxon>
        <taxon>Proctotrupomorpha</taxon>
        <taxon>Chalcidoidea</taxon>
        <taxon>Trichogrammatidae</taxon>
        <taxon>Trichogramma</taxon>
    </lineage>
</organism>
<feature type="transmembrane region" description="Helical" evidence="1">
    <location>
        <begin position="52"/>
        <end position="70"/>
    </location>
</feature>
<dbReference type="Proteomes" id="UP000479190">
    <property type="component" value="Unassembled WGS sequence"/>
</dbReference>
<reference evidence="2 3" key="1">
    <citation type="submission" date="2020-02" db="EMBL/GenBank/DDBJ databases">
        <authorList>
            <person name="Ferguson B K."/>
        </authorList>
    </citation>
    <scope>NUCLEOTIDE SEQUENCE [LARGE SCALE GENOMIC DNA]</scope>
</reference>
<feature type="transmembrane region" description="Helical" evidence="1">
    <location>
        <begin position="341"/>
        <end position="362"/>
    </location>
</feature>
<keyword evidence="3" id="KW-1185">Reference proteome</keyword>
<dbReference type="EMBL" id="CADCXV010001139">
    <property type="protein sequence ID" value="CAB0041899.1"/>
    <property type="molecule type" value="Genomic_DNA"/>
</dbReference>
<gene>
    <name evidence="2" type="ORF">TBRA_LOCUS13543</name>
</gene>
<keyword evidence="1" id="KW-1133">Transmembrane helix</keyword>